<protein>
    <submittedName>
        <fullName evidence="8">S-adenosyl-L-methionine-dependent methyltransferase</fullName>
    </submittedName>
</protein>
<dbReference type="GO" id="GO:0005730">
    <property type="term" value="C:nucleolus"/>
    <property type="evidence" value="ECO:0007669"/>
    <property type="project" value="TreeGrafter"/>
</dbReference>
<name>A0A1E3PF80_9ASCO</name>
<feature type="region of interest" description="Disordered" evidence="6">
    <location>
        <begin position="464"/>
        <end position="495"/>
    </location>
</feature>
<keyword evidence="3 5" id="KW-0949">S-adenosyl-L-methionine</keyword>
<dbReference type="PRINTS" id="PR02008">
    <property type="entry name" value="RCMTFAMILY"/>
</dbReference>
<dbReference type="PANTHER" id="PTHR22807">
    <property type="entry name" value="NOP2 YEAST -RELATED NOL1/NOP2/FMU SUN DOMAIN-CONTAINING"/>
    <property type="match status" value="1"/>
</dbReference>
<evidence type="ECO:0000313" key="8">
    <source>
        <dbReference type="EMBL" id="ODQ63547.1"/>
    </source>
</evidence>
<evidence type="ECO:0000256" key="3">
    <source>
        <dbReference type="ARBA" id="ARBA00022691"/>
    </source>
</evidence>
<dbReference type="InterPro" id="IPR023267">
    <property type="entry name" value="RCMT"/>
</dbReference>
<keyword evidence="4 5" id="KW-0694">RNA-binding</keyword>
<keyword evidence="9" id="KW-1185">Reference proteome</keyword>
<comment type="similarity">
    <text evidence="5">Belongs to the class I-like SAM-binding methyltransferase superfamily. RsmB/NOP family.</text>
</comment>
<feature type="domain" description="SAM-dependent MTase RsmB/NOP-type" evidence="7">
    <location>
        <begin position="131"/>
        <end position="456"/>
    </location>
</feature>
<dbReference type="OrthoDB" id="435282at2759"/>
<evidence type="ECO:0000256" key="5">
    <source>
        <dbReference type="PROSITE-ProRule" id="PRU01023"/>
    </source>
</evidence>
<dbReference type="PANTHER" id="PTHR22807:SF4">
    <property type="entry name" value="28S RRNA (CYTOSINE-C(5))-METHYLTRANSFERASE"/>
    <property type="match status" value="1"/>
</dbReference>
<evidence type="ECO:0000256" key="1">
    <source>
        <dbReference type="ARBA" id="ARBA00022603"/>
    </source>
</evidence>
<dbReference type="GO" id="GO:0070475">
    <property type="term" value="P:rRNA base methylation"/>
    <property type="evidence" value="ECO:0007669"/>
    <property type="project" value="TreeGrafter"/>
</dbReference>
<dbReference type="Pfam" id="PF01189">
    <property type="entry name" value="Methyltr_RsmB-F"/>
    <property type="match status" value="1"/>
</dbReference>
<evidence type="ECO:0000313" key="9">
    <source>
        <dbReference type="Proteomes" id="UP000095009"/>
    </source>
</evidence>
<feature type="binding site" evidence="5">
    <location>
        <position position="284"/>
    </location>
    <ligand>
        <name>S-adenosyl-L-methionine</name>
        <dbReference type="ChEBI" id="CHEBI:59789"/>
    </ligand>
</feature>
<keyword evidence="1 5" id="KW-0489">Methyltransferase</keyword>
<dbReference type="InterPro" id="IPR001678">
    <property type="entry name" value="MeTrfase_RsmB-F_NOP2_dom"/>
</dbReference>
<dbReference type="PROSITE" id="PS51686">
    <property type="entry name" value="SAM_MT_RSMB_NOP"/>
    <property type="match status" value="1"/>
</dbReference>
<feature type="compositionally biased region" description="Basic and acidic residues" evidence="6">
    <location>
        <begin position="315"/>
        <end position="338"/>
    </location>
</feature>
<accession>A0A1E3PF80</accession>
<feature type="active site" description="Nucleophile" evidence="5">
    <location>
        <position position="372"/>
    </location>
</feature>
<feature type="binding site" evidence="5">
    <location>
        <position position="256"/>
    </location>
    <ligand>
        <name>S-adenosyl-L-methionine</name>
        <dbReference type="ChEBI" id="CHEBI:59789"/>
    </ligand>
</feature>
<evidence type="ECO:0000256" key="4">
    <source>
        <dbReference type="ARBA" id="ARBA00022884"/>
    </source>
</evidence>
<dbReference type="AlphaFoldDB" id="A0A1E3PF80"/>
<keyword evidence="2 5" id="KW-0808">Transferase</keyword>
<dbReference type="STRING" id="857566.A0A1E3PF80"/>
<dbReference type="Pfam" id="PF21153">
    <property type="entry name" value="NSUN5_N"/>
    <property type="match status" value="1"/>
</dbReference>
<reference evidence="8 9" key="1">
    <citation type="journal article" date="2016" name="Proc. Natl. Acad. Sci. U.S.A.">
        <title>Comparative genomics of biotechnologically important yeasts.</title>
        <authorList>
            <person name="Riley R."/>
            <person name="Haridas S."/>
            <person name="Wolfe K.H."/>
            <person name="Lopes M.R."/>
            <person name="Hittinger C.T."/>
            <person name="Goeker M."/>
            <person name="Salamov A.A."/>
            <person name="Wisecaver J.H."/>
            <person name="Long T.M."/>
            <person name="Calvey C.H."/>
            <person name="Aerts A.L."/>
            <person name="Barry K.W."/>
            <person name="Choi C."/>
            <person name="Clum A."/>
            <person name="Coughlan A.Y."/>
            <person name="Deshpande S."/>
            <person name="Douglass A.P."/>
            <person name="Hanson S.J."/>
            <person name="Klenk H.-P."/>
            <person name="LaButti K.M."/>
            <person name="Lapidus A."/>
            <person name="Lindquist E.A."/>
            <person name="Lipzen A.M."/>
            <person name="Meier-Kolthoff J.P."/>
            <person name="Ohm R.A."/>
            <person name="Otillar R.P."/>
            <person name="Pangilinan J.L."/>
            <person name="Peng Y."/>
            <person name="Rokas A."/>
            <person name="Rosa C.A."/>
            <person name="Scheuner C."/>
            <person name="Sibirny A.A."/>
            <person name="Slot J.C."/>
            <person name="Stielow J.B."/>
            <person name="Sun H."/>
            <person name="Kurtzman C.P."/>
            <person name="Blackwell M."/>
            <person name="Grigoriev I.V."/>
            <person name="Jeffries T.W."/>
        </authorList>
    </citation>
    <scope>NUCLEOTIDE SEQUENCE [LARGE SCALE GENOMIC DNA]</scope>
    <source>
        <strain evidence="8 9">DSM 6958</strain>
    </source>
</reference>
<dbReference type="GO" id="GO:0008173">
    <property type="term" value="F:RNA methyltransferase activity"/>
    <property type="evidence" value="ECO:0007669"/>
    <property type="project" value="InterPro"/>
</dbReference>
<dbReference type="Proteomes" id="UP000095009">
    <property type="component" value="Unassembled WGS sequence"/>
</dbReference>
<dbReference type="GO" id="GO:0003723">
    <property type="term" value="F:RNA binding"/>
    <property type="evidence" value="ECO:0007669"/>
    <property type="project" value="UniProtKB-UniRule"/>
</dbReference>
<feature type="region of interest" description="Disordered" evidence="6">
    <location>
        <begin position="313"/>
        <end position="338"/>
    </location>
</feature>
<feature type="binding site" evidence="5">
    <location>
        <position position="304"/>
    </location>
    <ligand>
        <name>S-adenosyl-L-methionine</name>
        <dbReference type="ChEBI" id="CHEBI:59789"/>
    </ligand>
</feature>
<dbReference type="InterPro" id="IPR049560">
    <property type="entry name" value="MeTrfase_RsmB-F_NOP2_cat"/>
</dbReference>
<gene>
    <name evidence="8" type="ORF">NADFUDRAFT_53212</name>
</gene>
<feature type="compositionally biased region" description="Acidic residues" evidence="6">
    <location>
        <begin position="481"/>
        <end position="495"/>
    </location>
</feature>
<dbReference type="InterPro" id="IPR048889">
    <property type="entry name" value="NSUN5_RCM1_N"/>
</dbReference>
<evidence type="ECO:0000256" key="6">
    <source>
        <dbReference type="SAM" id="MobiDB-lite"/>
    </source>
</evidence>
<evidence type="ECO:0000256" key="2">
    <source>
        <dbReference type="ARBA" id="ARBA00022679"/>
    </source>
</evidence>
<sequence length="495" mass="56599">MSLYFEAARFLEDKSKSGSLQSRIFNYNKDPKNKKSQLKSNPKQIFALVYSTLKYKKILVEVIKSSKILKEEKTLTLSLALLLSHDLLCTKSGRINCGKVALKDNFLKHKTRLKAELTRFKLKHKVRDIQELIEEDETPVRWFRVNTILSNVEEVLKSLSTLEKVDTIEEIKPGKLYHDIHVPFLFGIHPSERITSSFIYKTGKIIIQDRASCFPATILCPKPGDKVIDTCSAPGNKTTHAASFLKNMPNSIYAFERDPERAKILEKMVKKAGADRSIMINTRDFLATDPLDKKYEKITGFIVDPSCSGSGIFGRAHEDDHNENDNENEHENEKETDQKDIYRLHKLSEFQYKIVKHALSYPAARKLVYSTCSIHAIENEKVVIKLLQDPEVQKQGWSVAPKDTVLPKWERRGWPEVFQEAGYDEVMAKKLADGCVRTLPKIDGGIGFFAVCFERTLNGSKFEDSKEELVKDQKEAHNDSEDSEVEDDEWTGFTD</sequence>
<dbReference type="Gene3D" id="3.40.50.150">
    <property type="entry name" value="Vaccinia Virus protein VP39"/>
    <property type="match status" value="1"/>
</dbReference>
<organism evidence="8 9">
    <name type="scientific">Nadsonia fulvescens var. elongata DSM 6958</name>
    <dbReference type="NCBI Taxonomy" id="857566"/>
    <lineage>
        <taxon>Eukaryota</taxon>
        <taxon>Fungi</taxon>
        <taxon>Dikarya</taxon>
        <taxon>Ascomycota</taxon>
        <taxon>Saccharomycotina</taxon>
        <taxon>Dipodascomycetes</taxon>
        <taxon>Dipodascales</taxon>
        <taxon>Dipodascales incertae sedis</taxon>
        <taxon>Nadsonia</taxon>
    </lineage>
</organism>
<evidence type="ECO:0000259" key="7">
    <source>
        <dbReference type="PROSITE" id="PS51686"/>
    </source>
</evidence>
<feature type="compositionally biased region" description="Basic and acidic residues" evidence="6">
    <location>
        <begin position="464"/>
        <end position="480"/>
    </location>
</feature>
<dbReference type="Gene3D" id="3.30.70.1170">
    <property type="entry name" value="Sun protein, domain 3"/>
    <property type="match status" value="1"/>
</dbReference>
<dbReference type="SUPFAM" id="SSF53335">
    <property type="entry name" value="S-adenosyl-L-methionine-dependent methyltransferases"/>
    <property type="match status" value="1"/>
</dbReference>
<feature type="binding site" evidence="5">
    <location>
        <begin position="231"/>
        <end position="237"/>
    </location>
    <ligand>
        <name>S-adenosyl-L-methionine</name>
        <dbReference type="ChEBI" id="CHEBI:59789"/>
    </ligand>
</feature>
<proteinExistence type="inferred from homology"/>
<dbReference type="InterPro" id="IPR029063">
    <property type="entry name" value="SAM-dependent_MTases_sf"/>
</dbReference>
<dbReference type="EMBL" id="KV454414">
    <property type="protein sequence ID" value="ODQ63547.1"/>
    <property type="molecule type" value="Genomic_DNA"/>
</dbReference>